<organism evidence="1 2">
    <name type="scientific">Rickenella mellea</name>
    <dbReference type="NCBI Taxonomy" id="50990"/>
    <lineage>
        <taxon>Eukaryota</taxon>
        <taxon>Fungi</taxon>
        <taxon>Dikarya</taxon>
        <taxon>Basidiomycota</taxon>
        <taxon>Agaricomycotina</taxon>
        <taxon>Agaricomycetes</taxon>
        <taxon>Hymenochaetales</taxon>
        <taxon>Rickenellaceae</taxon>
        <taxon>Rickenella</taxon>
    </lineage>
</organism>
<reference evidence="1 2" key="1">
    <citation type="submission" date="2018-06" db="EMBL/GenBank/DDBJ databases">
        <title>A transcriptomic atlas of mushroom development highlights an independent origin of complex multicellularity.</title>
        <authorList>
            <consortium name="DOE Joint Genome Institute"/>
            <person name="Krizsan K."/>
            <person name="Almasi E."/>
            <person name="Merenyi Z."/>
            <person name="Sahu N."/>
            <person name="Viragh M."/>
            <person name="Koszo T."/>
            <person name="Mondo S."/>
            <person name="Kiss B."/>
            <person name="Balint B."/>
            <person name="Kues U."/>
            <person name="Barry K."/>
            <person name="Hegedus J.C."/>
            <person name="Henrissat B."/>
            <person name="Johnson J."/>
            <person name="Lipzen A."/>
            <person name="Ohm R."/>
            <person name="Nagy I."/>
            <person name="Pangilinan J."/>
            <person name="Yan J."/>
            <person name="Xiong Y."/>
            <person name="Grigoriev I.V."/>
            <person name="Hibbett D.S."/>
            <person name="Nagy L.G."/>
        </authorList>
    </citation>
    <scope>NUCLEOTIDE SEQUENCE [LARGE SCALE GENOMIC DNA]</scope>
    <source>
        <strain evidence="1 2">SZMC22713</strain>
    </source>
</reference>
<name>A0A4Y7PF22_9AGAM</name>
<dbReference type="EMBL" id="ML170418">
    <property type="protein sequence ID" value="TDL13967.1"/>
    <property type="molecule type" value="Genomic_DNA"/>
</dbReference>
<evidence type="ECO:0008006" key="3">
    <source>
        <dbReference type="Google" id="ProtNLM"/>
    </source>
</evidence>
<protein>
    <recommendedName>
        <fullName evidence="3">F-box domain-containing protein</fullName>
    </recommendedName>
</protein>
<accession>A0A4Y7PF22</accession>
<keyword evidence="2" id="KW-1185">Reference proteome</keyword>
<proteinExistence type="predicted"/>
<dbReference type="OrthoDB" id="2909371at2759"/>
<dbReference type="Gene3D" id="3.80.10.10">
    <property type="entry name" value="Ribonuclease Inhibitor"/>
    <property type="match status" value="1"/>
</dbReference>
<dbReference type="Proteomes" id="UP000294933">
    <property type="component" value="Unassembled WGS sequence"/>
</dbReference>
<dbReference type="STRING" id="50990.A0A4Y7PF22"/>
<dbReference type="VEuPathDB" id="FungiDB:BD410DRAFT_846464"/>
<dbReference type="InterPro" id="IPR032675">
    <property type="entry name" value="LRR_dom_sf"/>
</dbReference>
<dbReference type="AlphaFoldDB" id="A0A4Y7PF22"/>
<sequence>MADSCMLHCQRHVPPILQIPCEVTSEIFKHCLPDDEFPRPSVKSGPVQLSHVCSTWLMLAIRTPHLWSKILLCTSTQYSEDTKESFTADMESHVEALEVWMRRAKSLLLSVHIRYPTLPPDLSSAKIDKVPFMIAIVKYATRWKDVRLDLPGESLAFARLLTQHSTSKLETFHIKDTSGPAFGFGRYCPVGLKSDTAETLSTLSAHASIKYRSHDPAPFVRLRTVSLKHTFPEICLHLLKYCPVLEDLNLSFHELHSRTNPPEYQTILVPQLRNFHLSHTPNGENGERSTVARQAGEIGIILDRLQLPRLQSFSLWMTVKGSARYHDPNLPWDYLSRLISRSNCSLNRLELQSPHLDTPSMLECLRLSPELNHLGIPADDELERNAARLLPSLDSLHIFKC</sequence>
<evidence type="ECO:0000313" key="1">
    <source>
        <dbReference type="EMBL" id="TDL13967.1"/>
    </source>
</evidence>
<evidence type="ECO:0000313" key="2">
    <source>
        <dbReference type="Proteomes" id="UP000294933"/>
    </source>
</evidence>
<gene>
    <name evidence="1" type="ORF">BD410DRAFT_846464</name>
</gene>